<dbReference type="PRINTS" id="PR00344">
    <property type="entry name" value="BCTRLSENSOR"/>
</dbReference>
<keyword evidence="6 10" id="KW-0812">Transmembrane</keyword>
<evidence type="ECO:0000313" key="13">
    <source>
        <dbReference type="EMBL" id="GMA25190.1"/>
    </source>
</evidence>
<dbReference type="SUPFAM" id="SSF158472">
    <property type="entry name" value="HAMP domain-like"/>
    <property type="match status" value="1"/>
</dbReference>
<proteinExistence type="predicted"/>
<evidence type="ECO:0000259" key="11">
    <source>
        <dbReference type="PROSITE" id="PS50109"/>
    </source>
</evidence>
<comment type="catalytic activity">
    <reaction evidence="1">
        <text>ATP + protein L-histidine = ADP + protein N-phospho-L-histidine.</text>
        <dbReference type="EC" id="2.7.13.3"/>
    </reaction>
</comment>
<dbReference type="PROSITE" id="PS50109">
    <property type="entry name" value="HIS_KIN"/>
    <property type="match status" value="1"/>
</dbReference>
<evidence type="ECO:0000259" key="12">
    <source>
        <dbReference type="PROSITE" id="PS50885"/>
    </source>
</evidence>
<dbReference type="CDD" id="cd00082">
    <property type="entry name" value="HisKA"/>
    <property type="match status" value="1"/>
</dbReference>
<dbReference type="Pfam" id="PF02518">
    <property type="entry name" value="HATPase_c"/>
    <property type="match status" value="1"/>
</dbReference>
<feature type="transmembrane region" description="Helical" evidence="10">
    <location>
        <begin position="31"/>
        <end position="50"/>
    </location>
</feature>
<gene>
    <name evidence="13" type="ORF">GCM10025864_29490</name>
</gene>
<evidence type="ECO:0000256" key="6">
    <source>
        <dbReference type="ARBA" id="ARBA00022692"/>
    </source>
</evidence>
<evidence type="ECO:0000256" key="1">
    <source>
        <dbReference type="ARBA" id="ARBA00000085"/>
    </source>
</evidence>
<dbReference type="Pfam" id="PF00672">
    <property type="entry name" value="HAMP"/>
    <property type="match status" value="1"/>
</dbReference>
<dbReference type="SMART" id="SM00388">
    <property type="entry name" value="HisKA"/>
    <property type="match status" value="1"/>
</dbReference>
<keyword evidence="8 10" id="KW-1133">Transmembrane helix</keyword>
<evidence type="ECO:0000256" key="2">
    <source>
        <dbReference type="ARBA" id="ARBA00004236"/>
    </source>
</evidence>
<evidence type="ECO:0000256" key="9">
    <source>
        <dbReference type="ARBA" id="ARBA00023012"/>
    </source>
</evidence>
<dbReference type="Gene3D" id="3.30.565.10">
    <property type="entry name" value="Histidine kinase-like ATPase, C-terminal domain"/>
    <property type="match status" value="1"/>
</dbReference>
<keyword evidence="7 13" id="KW-0418">Kinase</keyword>
<protein>
    <recommendedName>
        <fullName evidence="3">histidine kinase</fullName>
        <ecNumber evidence="3">2.7.13.3</ecNumber>
    </recommendedName>
</protein>
<dbReference type="InterPro" id="IPR036890">
    <property type="entry name" value="HATPase_C_sf"/>
</dbReference>
<feature type="domain" description="Histidine kinase" evidence="11">
    <location>
        <begin position="136"/>
        <end position="356"/>
    </location>
</feature>
<dbReference type="InterPro" id="IPR003660">
    <property type="entry name" value="HAMP_dom"/>
</dbReference>
<dbReference type="RefSeq" id="WP_284293869.1">
    <property type="nucleotide sequence ID" value="NZ_BSUK01000001.1"/>
</dbReference>
<comment type="subcellular location">
    <subcellularLocation>
        <location evidence="2">Cell membrane</location>
    </subcellularLocation>
</comment>
<dbReference type="EMBL" id="BSUK01000001">
    <property type="protein sequence ID" value="GMA25190.1"/>
    <property type="molecule type" value="Genomic_DNA"/>
</dbReference>
<evidence type="ECO:0000313" key="14">
    <source>
        <dbReference type="Proteomes" id="UP001157091"/>
    </source>
</evidence>
<dbReference type="Gene3D" id="6.10.340.10">
    <property type="match status" value="1"/>
</dbReference>
<sequence length="395" mass="42514">MSRTGERAGARIARVPDVRPLDRFQSIRIKLGILVAATVTFAAFVTWLGLRNHLGPSRTLPLAIVLSLLLTQVLARGMTSPLREMTAAARAMADGDYTRRVTATSRDEVGQLAGAFNQMASDLAASDQVRRDLIANVSHELRTPVAALHAQLENVVDGVTPATPATLQQALTQTERLSRLVAYLLDLSRIEAGAAALNYETIPLGDFLEEVAESVSMLDAGKQLQYVVDVTPEDLELEADPVRLDQVVTNLLHNAIRYSPQDGRILLEATLAPGGDWIVVDVVDEGPGIDPEDRGRIFDRFQRGSATAQLGSSSTGGTGIGLAIVRWAVDLHGGTIEVADDGAGGARMRLRLPVHARRGGGLAARSDGRHIVTVTRVKEIPGYRKMGLDNPFFRS</sequence>
<reference evidence="14" key="1">
    <citation type="journal article" date="2019" name="Int. J. Syst. Evol. Microbiol.">
        <title>The Global Catalogue of Microorganisms (GCM) 10K type strain sequencing project: providing services to taxonomists for standard genome sequencing and annotation.</title>
        <authorList>
            <consortium name="The Broad Institute Genomics Platform"/>
            <consortium name="The Broad Institute Genome Sequencing Center for Infectious Disease"/>
            <person name="Wu L."/>
            <person name="Ma J."/>
        </authorList>
    </citation>
    <scope>NUCLEOTIDE SEQUENCE [LARGE SCALE GENOMIC DNA]</scope>
    <source>
        <strain evidence="14">NBRC 106348</strain>
    </source>
</reference>
<dbReference type="PANTHER" id="PTHR43711">
    <property type="entry name" value="TWO-COMPONENT HISTIDINE KINASE"/>
    <property type="match status" value="1"/>
</dbReference>
<comment type="caution">
    <text evidence="13">The sequence shown here is derived from an EMBL/GenBank/DDBJ whole genome shotgun (WGS) entry which is preliminary data.</text>
</comment>
<keyword evidence="10" id="KW-0472">Membrane</keyword>
<evidence type="ECO:0000256" key="7">
    <source>
        <dbReference type="ARBA" id="ARBA00022777"/>
    </source>
</evidence>
<dbReference type="PANTHER" id="PTHR43711:SF32">
    <property type="entry name" value="SENSOR-TYPE HISTIDINE KINASE PRRB"/>
    <property type="match status" value="1"/>
</dbReference>
<dbReference type="SMART" id="SM00304">
    <property type="entry name" value="HAMP"/>
    <property type="match status" value="1"/>
</dbReference>
<dbReference type="PROSITE" id="PS50885">
    <property type="entry name" value="HAMP"/>
    <property type="match status" value="1"/>
</dbReference>
<dbReference type="SUPFAM" id="SSF55874">
    <property type="entry name" value="ATPase domain of HSP90 chaperone/DNA topoisomerase II/histidine kinase"/>
    <property type="match status" value="1"/>
</dbReference>
<evidence type="ECO:0000256" key="4">
    <source>
        <dbReference type="ARBA" id="ARBA00022553"/>
    </source>
</evidence>
<keyword evidence="9" id="KW-0902">Two-component regulatory system</keyword>
<dbReference type="Proteomes" id="UP001157091">
    <property type="component" value="Unassembled WGS sequence"/>
</dbReference>
<organism evidence="13 14">
    <name type="scientific">Luteimicrobium album</name>
    <dbReference type="NCBI Taxonomy" id="1054550"/>
    <lineage>
        <taxon>Bacteria</taxon>
        <taxon>Bacillati</taxon>
        <taxon>Actinomycetota</taxon>
        <taxon>Actinomycetes</taxon>
        <taxon>Micrococcales</taxon>
        <taxon>Luteimicrobium</taxon>
    </lineage>
</organism>
<dbReference type="Pfam" id="PF00512">
    <property type="entry name" value="HisKA"/>
    <property type="match status" value="1"/>
</dbReference>
<feature type="domain" description="HAMP" evidence="12">
    <location>
        <begin position="76"/>
        <end position="128"/>
    </location>
</feature>
<dbReference type="InterPro" id="IPR004358">
    <property type="entry name" value="Sig_transdc_His_kin-like_C"/>
</dbReference>
<dbReference type="InterPro" id="IPR003661">
    <property type="entry name" value="HisK_dim/P_dom"/>
</dbReference>
<dbReference type="InterPro" id="IPR003594">
    <property type="entry name" value="HATPase_dom"/>
</dbReference>
<evidence type="ECO:0000256" key="5">
    <source>
        <dbReference type="ARBA" id="ARBA00022679"/>
    </source>
</evidence>
<evidence type="ECO:0000256" key="8">
    <source>
        <dbReference type="ARBA" id="ARBA00022989"/>
    </source>
</evidence>
<dbReference type="SUPFAM" id="SSF47384">
    <property type="entry name" value="Homodimeric domain of signal transducing histidine kinase"/>
    <property type="match status" value="1"/>
</dbReference>
<name>A0ABQ6I3X3_9MICO</name>
<dbReference type="GO" id="GO:0016301">
    <property type="term" value="F:kinase activity"/>
    <property type="evidence" value="ECO:0007669"/>
    <property type="project" value="UniProtKB-KW"/>
</dbReference>
<keyword evidence="5" id="KW-0808">Transferase</keyword>
<dbReference type="InterPro" id="IPR050736">
    <property type="entry name" value="Sensor_HK_Regulatory"/>
</dbReference>
<dbReference type="CDD" id="cd06225">
    <property type="entry name" value="HAMP"/>
    <property type="match status" value="1"/>
</dbReference>
<evidence type="ECO:0000256" key="10">
    <source>
        <dbReference type="SAM" id="Phobius"/>
    </source>
</evidence>
<dbReference type="EC" id="2.7.13.3" evidence="3"/>
<dbReference type="InterPro" id="IPR036097">
    <property type="entry name" value="HisK_dim/P_sf"/>
</dbReference>
<dbReference type="InterPro" id="IPR005467">
    <property type="entry name" value="His_kinase_dom"/>
</dbReference>
<dbReference type="Gene3D" id="1.10.287.130">
    <property type="match status" value="1"/>
</dbReference>
<dbReference type="SMART" id="SM00387">
    <property type="entry name" value="HATPase_c"/>
    <property type="match status" value="1"/>
</dbReference>
<keyword evidence="14" id="KW-1185">Reference proteome</keyword>
<accession>A0ABQ6I3X3</accession>
<keyword evidence="4" id="KW-0597">Phosphoprotein</keyword>
<evidence type="ECO:0000256" key="3">
    <source>
        <dbReference type="ARBA" id="ARBA00012438"/>
    </source>
</evidence>